<feature type="chain" id="PRO_5020816796" evidence="1">
    <location>
        <begin position="23"/>
        <end position="169"/>
    </location>
</feature>
<name>A0A4P6YAF2_9FLAO</name>
<feature type="signal peptide" evidence="1">
    <location>
        <begin position="1"/>
        <end position="22"/>
    </location>
</feature>
<gene>
    <name evidence="3" type="ORF">E1750_02220</name>
</gene>
<evidence type="ECO:0000313" key="3">
    <source>
        <dbReference type="EMBL" id="QBN17665.1"/>
    </source>
</evidence>
<dbReference type="RefSeq" id="WP_133275196.1">
    <property type="nucleotide sequence ID" value="NZ_CP037933.1"/>
</dbReference>
<dbReference type="InterPro" id="IPR016097">
    <property type="entry name" value="DUF695"/>
</dbReference>
<dbReference type="KEGG" id="fnk:E1750_02220"/>
<evidence type="ECO:0000259" key="2">
    <source>
        <dbReference type="Pfam" id="PF05117"/>
    </source>
</evidence>
<dbReference type="Pfam" id="PF05117">
    <property type="entry name" value="DUF695"/>
    <property type="match status" value="1"/>
</dbReference>
<evidence type="ECO:0000313" key="4">
    <source>
        <dbReference type="Proteomes" id="UP000291124"/>
    </source>
</evidence>
<keyword evidence="1" id="KW-0732">Signal</keyword>
<reference evidence="4" key="1">
    <citation type="submission" date="2019-03" db="EMBL/GenBank/DDBJ databases">
        <title>Flavobacterium sp.</title>
        <authorList>
            <person name="Kim H."/>
        </authorList>
    </citation>
    <scope>NUCLEOTIDE SEQUENCE [LARGE SCALE GENOMIC DNA]</scope>
    <source>
        <strain evidence="4">GS13</strain>
    </source>
</reference>
<sequence length="169" mass="20099">MNNKVRKIFALMFLIFTMISIAQNKPAEKMEWLTSKIEYEGLPLYLRLPKYEDIWKYQSKYPKLINIEHTFDSVKDNGLPTSEYNKSLSDFDNEIVNLLQSESNGIIFLVETYGGARNYWFFGEDSDFFLKIFDDLKAKYSDKKLELHIQIDVDWDFIKDYPVGLYKKK</sequence>
<dbReference type="AlphaFoldDB" id="A0A4P6YAF2"/>
<evidence type="ECO:0000256" key="1">
    <source>
        <dbReference type="SAM" id="SignalP"/>
    </source>
</evidence>
<feature type="domain" description="DUF695" evidence="2">
    <location>
        <begin position="59"/>
        <end position="160"/>
    </location>
</feature>
<protein>
    <submittedName>
        <fullName evidence="3">DUF695 domain-containing protein</fullName>
    </submittedName>
</protein>
<keyword evidence="4" id="KW-1185">Reference proteome</keyword>
<dbReference type="OrthoDB" id="1356073at2"/>
<accession>A0A4P6YAF2</accession>
<organism evidence="3 4">
    <name type="scientific">Flavobacterium nackdongense</name>
    <dbReference type="NCBI Taxonomy" id="2547394"/>
    <lineage>
        <taxon>Bacteria</taxon>
        <taxon>Pseudomonadati</taxon>
        <taxon>Bacteroidota</taxon>
        <taxon>Flavobacteriia</taxon>
        <taxon>Flavobacteriales</taxon>
        <taxon>Flavobacteriaceae</taxon>
        <taxon>Flavobacterium</taxon>
    </lineage>
</organism>
<dbReference type="EMBL" id="CP037933">
    <property type="protein sequence ID" value="QBN17665.1"/>
    <property type="molecule type" value="Genomic_DNA"/>
</dbReference>
<dbReference type="Proteomes" id="UP000291124">
    <property type="component" value="Chromosome"/>
</dbReference>
<proteinExistence type="predicted"/>